<feature type="transmembrane region" description="Helical" evidence="2">
    <location>
        <begin position="673"/>
        <end position="693"/>
    </location>
</feature>
<proteinExistence type="predicted"/>
<dbReference type="Proteomes" id="UP001146793">
    <property type="component" value="Unassembled WGS sequence"/>
</dbReference>
<feature type="transmembrane region" description="Helical" evidence="2">
    <location>
        <begin position="573"/>
        <end position="592"/>
    </location>
</feature>
<evidence type="ECO:0000313" key="4">
    <source>
        <dbReference type="Proteomes" id="UP001146793"/>
    </source>
</evidence>
<dbReference type="SMART" id="SM01411">
    <property type="entry name" value="Ephrin_rec_like"/>
    <property type="match status" value="4"/>
</dbReference>
<evidence type="ECO:0008006" key="5">
    <source>
        <dbReference type="Google" id="ProtNLM"/>
    </source>
</evidence>
<name>A0AAV7ZJE2_9EUKA</name>
<dbReference type="InterPro" id="IPR009030">
    <property type="entry name" value="Growth_fac_rcpt_cys_sf"/>
</dbReference>
<reference evidence="3" key="1">
    <citation type="submission" date="2022-08" db="EMBL/GenBank/DDBJ databases">
        <title>Novel sulphate-reducing endosymbionts in the free-living metamonad Anaeramoeba.</title>
        <authorList>
            <person name="Jerlstrom-Hultqvist J."/>
            <person name="Cepicka I."/>
            <person name="Gallot-Lavallee L."/>
            <person name="Salas-Leiva D."/>
            <person name="Curtis B.A."/>
            <person name="Zahonova K."/>
            <person name="Pipaliya S."/>
            <person name="Dacks J."/>
            <person name="Roger A.J."/>
        </authorList>
    </citation>
    <scope>NUCLEOTIDE SEQUENCE</scope>
    <source>
        <strain evidence="3">Busselton2</strain>
    </source>
</reference>
<organism evidence="3 4">
    <name type="scientific">Anaeramoeba flamelloides</name>
    <dbReference type="NCBI Taxonomy" id="1746091"/>
    <lineage>
        <taxon>Eukaryota</taxon>
        <taxon>Metamonada</taxon>
        <taxon>Anaeramoebidae</taxon>
        <taxon>Anaeramoeba</taxon>
    </lineage>
</organism>
<feature type="compositionally biased region" description="Acidic residues" evidence="1">
    <location>
        <begin position="990"/>
        <end position="1013"/>
    </location>
</feature>
<keyword evidence="2" id="KW-0812">Transmembrane</keyword>
<feature type="compositionally biased region" description="Basic and acidic residues" evidence="1">
    <location>
        <begin position="398"/>
        <end position="415"/>
    </location>
</feature>
<comment type="caution">
    <text evidence="3">The sequence shown here is derived from an EMBL/GenBank/DDBJ whole genome shotgun (WGS) entry which is preliminary data.</text>
</comment>
<feature type="compositionally biased region" description="Polar residues" evidence="1">
    <location>
        <begin position="961"/>
        <end position="982"/>
    </location>
</feature>
<dbReference type="PANTHER" id="PTHR46967">
    <property type="entry name" value="INSULIN-LIKE GROWTH FACTOR BINDING PROTEIN,N-TERMINAL"/>
    <property type="match status" value="1"/>
</dbReference>
<sequence length="1039" mass="119658">MNNNNNYFQAFHSKNENQKEKVRENEKENQDENEIENENEKDHKNQKNPNTEQDFLLHNSNNCGFGSYLNSDNECQNCSAGTFCDKSDATSSESCLACPIGKYSLGGASVCLDCPIGNFGNGEHLSKCFECIPGSWSNTLGNMNSSCNPCPAGTYSTAYGATTISTCVECAPGTYNTKTGATAKAFCLECPVGTYNSDYGSTTADSCDPCPSGSVANVTGSSSCYFCEKGKSPSTKKDLCESCPTGTYASKRGSEECVECPINTINIGVNNRKCTKCIVDGICLGGDTCKEGHDPNQFCQVCKDGKFRIADICLNCQMFLLPIIMSLSIPILLLVIYFLIIPKLFSHLQKEKPKENEDHYLNKIELNGNVNEKIIINNPTNEKIIKNNYSENQNENNIKNKNENENKNKKDQKNENENQEFFSIEISELKNNNLKEKEIENNTYNKNNTYKLTKENTSYFKIIFYQLQFLSLILILPIGGNRYFHFIGRNLTSLLILDFGVIIPTECTPWFSFLNFWVLVSIIIPITVFVLVSLPLLLTIFCKKIKSKYKKYYLVSYFSKINLEVLKIKTIRLMVVYFQFMFIPFSLINSYLANFGYNKASDHYYLKANPKIKMSSQQWKTFYPYFILFGLINLLFNFVCYLIILYKTYRSNFSKWWTIRFGLLFNSYLPKHIWFGIIDYLFSFLIAIIYAGFPSFKQTTILTTTIILLIINIILVLIVRPYQKTNINPNLNGYGNVSENVNGFNNEDINISKNTNGFNNEDANEKKNNEKNKNEQENEKYSLQNQNKNEKFVILKIVIGFKIICIALLIYLSELEVMNYFITILYCIATILFFQGIQPFFTKNKQKNNNSNISNSLEYLENNISPLDDKIVSILENETINFHNNNNMFNFDFDNNTKLNLEEIENIRNQLSYQDPQRLYYFLKQKNHLQKRQIWELRDQFDRYVQEMRYLKEEIRNHSQLNSTNNRQKKISSTNRQQWNFLSDNSDNTDLSDNDEDDGDDDDDDDDDDDADEYNGFISNNSDTNEKISFSSDFSHLDI</sequence>
<feature type="region of interest" description="Disordered" evidence="1">
    <location>
        <begin position="961"/>
        <end position="1039"/>
    </location>
</feature>
<evidence type="ECO:0000256" key="1">
    <source>
        <dbReference type="SAM" id="MobiDB-lite"/>
    </source>
</evidence>
<dbReference type="AlphaFoldDB" id="A0AAV7ZJE2"/>
<accession>A0AAV7ZJE2</accession>
<dbReference type="EMBL" id="JANTQA010000026">
    <property type="protein sequence ID" value="KAJ3442137.1"/>
    <property type="molecule type" value="Genomic_DNA"/>
</dbReference>
<feature type="transmembrane region" description="Helical" evidence="2">
    <location>
        <begin position="622"/>
        <end position="646"/>
    </location>
</feature>
<protein>
    <recommendedName>
        <fullName evidence="5">Tyrosine-protein kinase ephrin type A/B receptor-like domain-containing protein</fullName>
    </recommendedName>
</protein>
<feature type="compositionally biased region" description="Basic and acidic residues" evidence="1">
    <location>
        <begin position="13"/>
        <end position="30"/>
    </location>
</feature>
<dbReference type="Gene3D" id="2.10.50.10">
    <property type="entry name" value="Tumor Necrosis Factor Receptor, subunit A, domain 2"/>
    <property type="match status" value="3"/>
</dbReference>
<dbReference type="PANTHER" id="PTHR46967:SF1">
    <property type="entry name" value="KERATIN-ASSOCIATED PROTEIN 16-1-LIKE"/>
    <property type="match status" value="1"/>
</dbReference>
<feature type="transmembrane region" description="Helical" evidence="2">
    <location>
        <begin position="818"/>
        <end position="837"/>
    </location>
</feature>
<gene>
    <name evidence="3" type="ORF">M0812_11867</name>
</gene>
<feature type="region of interest" description="Disordered" evidence="1">
    <location>
        <begin position="1"/>
        <end position="53"/>
    </location>
</feature>
<feature type="compositionally biased region" description="Polar residues" evidence="1">
    <location>
        <begin position="1017"/>
        <end position="1039"/>
    </location>
</feature>
<feature type="transmembrane region" description="Helical" evidence="2">
    <location>
        <begin position="462"/>
        <end position="480"/>
    </location>
</feature>
<evidence type="ECO:0000256" key="2">
    <source>
        <dbReference type="SAM" id="Phobius"/>
    </source>
</evidence>
<feature type="transmembrane region" description="Helical" evidence="2">
    <location>
        <begin position="699"/>
        <end position="719"/>
    </location>
</feature>
<feature type="transmembrane region" description="Helical" evidence="2">
    <location>
        <begin position="793"/>
        <end position="812"/>
    </location>
</feature>
<evidence type="ECO:0000313" key="3">
    <source>
        <dbReference type="EMBL" id="KAJ3442137.1"/>
    </source>
</evidence>
<dbReference type="SUPFAM" id="SSF57184">
    <property type="entry name" value="Growth factor receptor domain"/>
    <property type="match status" value="2"/>
</dbReference>
<feature type="transmembrane region" description="Helical" evidence="2">
    <location>
        <begin position="318"/>
        <end position="340"/>
    </location>
</feature>
<feature type="transmembrane region" description="Helical" evidence="2">
    <location>
        <begin position="516"/>
        <end position="541"/>
    </location>
</feature>
<feature type="compositionally biased region" description="Basic and acidic residues" evidence="1">
    <location>
        <begin position="763"/>
        <end position="780"/>
    </location>
</feature>
<feature type="region of interest" description="Disordered" evidence="1">
    <location>
        <begin position="389"/>
        <end position="415"/>
    </location>
</feature>
<keyword evidence="2" id="KW-0472">Membrane</keyword>
<feature type="region of interest" description="Disordered" evidence="1">
    <location>
        <begin position="754"/>
        <end position="781"/>
    </location>
</feature>
<keyword evidence="2" id="KW-1133">Transmembrane helix</keyword>